<reference evidence="1" key="1">
    <citation type="submission" date="2023-07" db="EMBL/GenBank/DDBJ databases">
        <title>Black Yeasts Isolated from many extreme environments.</title>
        <authorList>
            <person name="Coleine C."/>
            <person name="Stajich J.E."/>
            <person name="Selbmann L."/>
        </authorList>
    </citation>
    <scope>NUCLEOTIDE SEQUENCE</scope>
    <source>
        <strain evidence="1">CCFEE 5714</strain>
    </source>
</reference>
<evidence type="ECO:0000313" key="1">
    <source>
        <dbReference type="EMBL" id="KAK3717752.1"/>
    </source>
</evidence>
<sequence>MAQPTSAARPKRAGEDFARSYENTTKKPRFDYRNPSTLAADAPEEDIILDADVIGKSGPQTKRNAVNIDGYESDSDNDNFNARAAERERRKSGEANGKHSKDEEEDDMFVDLEEADGDDDEEKAREGKKSKKDVRFLDQTDIEGQVLNSTSGGHVSAEILLNKRGKKPAHSEDSESSSGEEEDRDQLPEEMEDDLAAEVGAGAKKKHAPRLDAFNLRDEEEEGKFDESGNFVRKAVDPDAVNDSWLDGLTRKDMKRAREAQEKRDEEQRQKAAASDALLTSDLLSTLIQHLDTGETPLEALQRLNKGKPKETKVPKWKQKKQKNRMDVDEPNNGASIDTAEAARRKVVDAITGSADALYSREQHEIYDTERELLLRQYQRETGEDWVAPADTGSVEDGSGAGEGAMWEYRWRDLRDGGEINGPYDGPTMKAWNDAGYFGEGVEFRRVGGGQWSEWLEPRVTDNVNKNSDEQYFCIPIVESSIIFPAVVRNNLGSDTALLIHITREANIVPSISNDHPKLGDLEREFPQTNSKANNPRTKRTPYTIQAR</sequence>
<name>A0ACC3NLM3_9PEZI</name>
<organism evidence="1 2">
    <name type="scientific">Vermiconidia calcicola</name>
    <dbReference type="NCBI Taxonomy" id="1690605"/>
    <lineage>
        <taxon>Eukaryota</taxon>
        <taxon>Fungi</taxon>
        <taxon>Dikarya</taxon>
        <taxon>Ascomycota</taxon>
        <taxon>Pezizomycotina</taxon>
        <taxon>Dothideomycetes</taxon>
        <taxon>Dothideomycetidae</taxon>
        <taxon>Mycosphaerellales</taxon>
        <taxon>Extremaceae</taxon>
        <taxon>Vermiconidia</taxon>
    </lineage>
</organism>
<protein>
    <submittedName>
        <fullName evidence="1">Uncharacterized protein</fullName>
    </submittedName>
</protein>
<accession>A0ACC3NLM3</accession>
<gene>
    <name evidence="1" type="ORF">LTR37_005523</name>
</gene>
<evidence type="ECO:0000313" key="2">
    <source>
        <dbReference type="Proteomes" id="UP001281147"/>
    </source>
</evidence>
<keyword evidence="2" id="KW-1185">Reference proteome</keyword>
<comment type="caution">
    <text evidence="1">The sequence shown here is derived from an EMBL/GenBank/DDBJ whole genome shotgun (WGS) entry which is preliminary data.</text>
</comment>
<dbReference type="Proteomes" id="UP001281147">
    <property type="component" value="Unassembled WGS sequence"/>
</dbReference>
<proteinExistence type="predicted"/>
<dbReference type="EMBL" id="JAUTXU010000035">
    <property type="protein sequence ID" value="KAK3717752.1"/>
    <property type="molecule type" value="Genomic_DNA"/>
</dbReference>